<dbReference type="EMBL" id="ASPP01007639">
    <property type="protein sequence ID" value="ETO26781.1"/>
    <property type="molecule type" value="Genomic_DNA"/>
</dbReference>
<evidence type="ECO:0000313" key="2">
    <source>
        <dbReference type="Proteomes" id="UP000023152"/>
    </source>
</evidence>
<organism evidence="1 2">
    <name type="scientific">Reticulomyxa filosa</name>
    <dbReference type="NCBI Taxonomy" id="46433"/>
    <lineage>
        <taxon>Eukaryota</taxon>
        <taxon>Sar</taxon>
        <taxon>Rhizaria</taxon>
        <taxon>Retaria</taxon>
        <taxon>Foraminifera</taxon>
        <taxon>Monothalamids</taxon>
        <taxon>Reticulomyxidae</taxon>
        <taxon>Reticulomyxa</taxon>
    </lineage>
</organism>
<sequence length="92" mass="10890">MKKGRRAEQNNTYNNVIHRKSLQLLRSAFPDHIFLNEHHNVTLGIYMNKGGSNQSLYRLKEDEPRIPIIVNLIDSQNNKVGKFFWKKKKQLK</sequence>
<gene>
    <name evidence="1" type="ORF">RFI_10353</name>
</gene>
<comment type="caution">
    <text evidence="1">The sequence shown here is derived from an EMBL/GenBank/DDBJ whole genome shotgun (WGS) entry which is preliminary data.</text>
</comment>
<name>X6NLB8_RETFI</name>
<proteinExistence type="predicted"/>
<dbReference type="AlphaFoldDB" id="X6NLB8"/>
<evidence type="ECO:0000313" key="1">
    <source>
        <dbReference type="EMBL" id="ETO26781.1"/>
    </source>
</evidence>
<reference evidence="1 2" key="1">
    <citation type="journal article" date="2013" name="Curr. Biol.">
        <title>The Genome of the Foraminiferan Reticulomyxa filosa.</title>
        <authorList>
            <person name="Glockner G."/>
            <person name="Hulsmann N."/>
            <person name="Schleicher M."/>
            <person name="Noegel A.A."/>
            <person name="Eichinger L."/>
            <person name="Gallinger C."/>
            <person name="Pawlowski J."/>
            <person name="Sierra R."/>
            <person name="Euteneuer U."/>
            <person name="Pillet L."/>
            <person name="Moustafa A."/>
            <person name="Platzer M."/>
            <person name="Groth M."/>
            <person name="Szafranski K."/>
            <person name="Schliwa M."/>
        </authorList>
    </citation>
    <scope>NUCLEOTIDE SEQUENCE [LARGE SCALE GENOMIC DNA]</scope>
</reference>
<dbReference type="Proteomes" id="UP000023152">
    <property type="component" value="Unassembled WGS sequence"/>
</dbReference>
<keyword evidence="2" id="KW-1185">Reference proteome</keyword>
<accession>X6NLB8</accession>
<protein>
    <submittedName>
        <fullName evidence="1">Uncharacterized protein</fullName>
    </submittedName>
</protein>